<comment type="caution">
    <text evidence="1">The sequence shown here is derived from an EMBL/GenBank/DDBJ whole genome shotgun (WGS) entry which is preliminary data.</text>
</comment>
<reference evidence="1" key="1">
    <citation type="journal article" date="2015" name="Nature">
        <title>Complex archaea that bridge the gap between prokaryotes and eukaryotes.</title>
        <authorList>
            <person name="Spang A."/>
            <person name="Saw J.H."/>
            <person name="Jorgensen S.L."/>
            <person name="Zaremba-Niedzwiedzka K."/>
            <person name="Martijn J."/>
            <person name="Lind A.E."/>
            <person name="van Eijk R."/>
            <person name="Schleper C."/>
            <person name="Guy L."/>
            <person name="Ettema T.J."/>
        </authorList>
    </citation>
    <scope>NUCLEOTIDE SEQUENCE</scope>
</reference>
<proteinExistence type="predicted"/>
<dbReference type="EMBL" id="LAZR01058111">
    <property type="protein sequence ID" value="KKK70608.1"/>
    <property type="molecule type" value="Genomic_DNA"/>
</dbReference>
<organism evidence="1">
    <name type="scientific">marine sediment metagenome</name>
    <dbReference type="NCBI Taxonomy" id="412755"/>
    <lineage>
        <taxon>unclassified sequences</taxon>
        <taxon>metagenomes</taxon>
        <taxon>ecological metagenomes</taxon>
    </lineage>
</organism>
<accession>A0A0F8XNR2</accession>
<evidence type="ECO:0000313" key="1">
    <source>
        <dbReference type="EMBL" id="KKK70608.1"/>
    </source>
</evidence>
<gene>
    <name evidence="1" type="ORF">LCGC14_2922290</name>
</gene>
<sequence length="35" mass="4234">MKIIIDTDYCSKEELAELEKYLEEMIARRVKNEKT</sequence>
<dbReference type="AlphaFoldDB" id="A0A0F8XNR2"/>
<protein>
    <submittedName>
        <fullName evidence="1">Uncharacterized protein</fullName>
    </submittedName>
</protein>
<name>A0A0F8XNR2_9ZZZZ</name>